<feature type="region of interest" description="Disordered" evidence="1">
    <location>
        <begin position="554"/>
        <end position="584"/>
    </location>
</feature>
<dbReference type="AlphaFoldDB" id="A0A4Q4M4J2"/>
<dbReference type="PANTHER" id="PTHR24148">
    <property type="entry name" value="ANKYRIN REPEAT DOMAIN-CONTAINING PROTEIN 39 HOMOLOG-RELATED"/>
    <property type="match status" value="1"/>
</dbReference>
<evidence type="ECO:0000256" key="1">
    <source>
        <dbReference type="SAM" id="MobiDB-lite"/>
    </source>
</evidence>
<evidence type="ECO:0000313" key="3">
    <source>
        <dbReference type="EMBL" id="RYN43560.1"/>
    </source>
</evidence>
<gene>
    <name evidence="3" type="ORF">AA0114_g10246</name>
</gene>
<accession>A0A4Q4M4J2</accession>
<feature type="domain" description="Heterokaryon incompatibility" evidence="2">
    <location>
        <begin position="77"/>
        <end position="208"/>
    </location>
</feature>
<dbReference type="Proteomes" id="UP000292402">
    <property type="component" value="Unassembled WGS sequence"/>
</dbReference>
<dbReference type="EMBL" id="PDXA01000044">
    <property type="protein sequence ID" value="RYN43560.1"/>
    <property type="molecule type" value="Genomic_DNA"/>
</dbReference>
<name>A0A4Q4M4J2_9PLEO</name>
<dbReference type="InterPro" id="IPR010730">
    <property type="entry name" value="HET"/>
</dbReference>
<organism evidence="3 4">
    <name type="scientific">Alternaria tenuissima</name>
    <dbReference type="NCBI Taxonomy" id="119927"/>
    <lineage>
        <taxon>Eukaryota</taxon>
        <taxon>Fungi</taxon>
        <taxon>Dikarya</taxon>
        <taxon>Ascomycota</taxon>
        <taxon>Pezizomycotina</taxon>
        <taxon>Dothideomycetes</taxon>
        <taxon>Pleosporomycetidae</taxon>
        <taxon>Pleosporales</taxon>
        <taxon>Pleosporineae</taxon>
        <taxon>Pleosporaceae</taxon>
        <taxon>Alternaria</taxon>
        <taxon>Alternaria sect. Alternaria</taxon>
        <taxon>Alternaria alternata complex</taxon>
    </lineage>
</organism>
<sequence length="606" mass="68848">MLNSNLLRIMEHLRELRGDEHDLPRNKLPPLNGQLLFEHARLDLNARSIRLVRILPDPSFDGHIQLEIRHASIDSAYDCLSYVWGEEKTLRCIRLGGRLFHVHQNLHAFLGSARKKPHICTKWLWIDALCIDQSNNSERSHQVQQMGHIFSRAVKVISWLGGDERIAQFLRESYQPVRMDVVYSATGRLGCAEFFESKYWTRAWITQEVGLARLITFMAANEEADRWQPLEEKASDAMGYTNSVYVEHYSHPWRGRSLTYIVQIFLYKECRDRRDRIYSLLALCGEGSDLEVDYDISYHDLAKRVLKACRNSFCLCAIRLLDRVLHLAEPDPAGIDKQSFGTLSLSTARRYASGKMGLTSSNKEIGSGDPMALHINLQSLCPLYFGNVYVTILPGTCYRTKDTANGSIMYHNECDIQLGKPIYELGKTRDMVPQSTHGCSVSYSRDAQTWEIAFPFAILLEIARSFSSVLCTRGNGAEAGSVEAHEEPVLRMSSGSDPHRDAPNLKLPIAGKVPQQSLQDLRSFEVWPHIDDDGRFRYCGVFVYDRKDNKKASQRLSSMVSDNMNASPRSSCMESSRDNNFPRDSLVSSISRLLQESQEVEVGHVS</sequence>
<dbReference type="Pfam" id="PF06985">
    <property type="entry name" value="HET"/>
    <property type="match status" value="1"/>
</dbReference>
<comment type="caution">
    <text evidence="3">The sequence shown here is derived from an EMBL/GenBank/DDBJ whole genome shotgun (WGS) entry which is preliminary data.</text>
</comment>
<protein>
    <recommendedName>
        <fullName evidence="2">Heterokaryon incompatibility domain-containing protein</fullName>
    </recommendedName>
</protein>
<evidence type="ECO:0000313" key="4">
    <source>
        <dbReference type="Proteomes" id="UP000292402"/>
    </source>
</evidence>
<feature type="compositionally biased region" description="Polar residues" evidence="1">
    <location>
        <begin position="554"/>
        <end position="574"/>
    </location>
</feature>
<reference evidence="4" key="1">
    <citation type="journal article" date="2019" name="bioRxiv">
        <title>Genomics, evolutionary history and diagnostics of the Alternaria alternata species group including apple and Asian pear pathotypes.</title>
        <authorList>
            <person name="Armitage A.D."/>
            <person name="Cockerton H.M."/>
            <person name="Sreenivasaprasad S."/>
            <person name="Woodhall J.W."/>
            <person name="Lane C.R."/>
            <person name="Harrison R.J."/>
            <person name="Clarkson J.P."/>
        </authorList>
    </citation>
    <scope>NUCLEOTIDE SEQUENCE [LARGE SCALE GENOMIC DNA]</scope>
    <source>
        <strain evidence="4">FERA 1082</strain>
    </source>
</reference>
<evidence type="ECO:0000259" key="2">
    <source>
        <dbReference type="Pfam" id="PF06985"/>
    </source>
</evidence>
<dbReference type="PANTHER" id="PTHR24148:SF73">
    <property type="entry name" value="HET DOMAIN PROTEIN (AFU_ORTHOLOGUE AFUA_8G01020)"/>
    <property type="match status" value="1"/>
</dbReference>
<proteinExistence type="predicted"/>
<dbReference type="InterPro" id="IPR052895">
    <property type="entry name" value="HetReg/Transcr_Mod"/>
</dbReference>